<dbReference type="KEGG" id="rlc:K227x_62110"/>
<organism evidence="2 3">
    <name type="scientific">Rubripirellula lacrimiformis</name>
    <dbReference type="NCBI Taxonomy" id="1930273"/>
    <lineage>
        <taxon>Bacteria</taxon>
        <taxon>Pseudomonadati</taxon>
        <taxon>Planctomycetota</taxon>
        <taxon>Planctomycetia</taxon>
        <taxon>Pirellulales</taxon>
        <taxon>Pirellulaceae</taxon>
        <taxon>Rubripirellula</taxon>
    </lineage>
</organism>
<proteinExistence type="predicted"/>
<name>A0A517NL55_9BACT</name>
<dbReference type="Proteomes" id="UP000318538">
    <property type="component" value="Chromosome"/>
</dbReference>
<accession>A0A517NL55</accession>
<sequence length="129" mass="14574">MRSKLSDWAWTHATKISTKPISPFMPYIQMLTLAAVFAAYTQFHRRVLDFGALRLSAYFLTASVATTALDSCWFPGRDARVYHYDHFRLLFALSAVALVVSLHFLFESLSRVPLNDDSVPLDETLGNGE</sequence>
<dbReference type="AlphaFoldDB" id="A0A517NL55"/>
<feature type="transmembrane region" description="Helical" evidence="1">
    <location>
        <begin position="87"/>
        <end position="106"/>
    </location>
</feature>
<protein>
    <submittedName>
        <fullName evidence="2">Uncharacterized protein</fullName>
    </submittedName>
</protein>
<evidence type="ECO:0000313" key="2">
    <source>
        <dbReference type="EMBL" id="QDT07783.1"/>
    </source>
</evidence>
<dbReference type="EMBL" id="CP036525">
    <property type="protein sequence ID" value="QDT07783.1"/>
    <property type="molecule type" value="Genomic_DNA"/>
</dbReference>
<evidence type="ECO:0000313" key="3">
    <source>
        <dbReference type="Proteomes" id="UP000318538"/>
    </source>
</evidence>
<keyword evidence="3" id="KW-1185">Reference proteome</keyword>
<keyword evidence="1" id="KW-0812">Transmembrane</keyword>
<keyword evidence="1" id="KW-0472">Membrane</keyword>
<feature type="transmembrane region" description="Helical" evidence="1">
    <location>
        <begin position="55"/>
        <end position="75"/>
    </location>
</feature>
<gene>
    <name evidence="2" type="ORF">K227x_62110</name>
</gene>
<evidence type="ECO:0000256" key="1">
    <source>
        <dbReference type="SAM" id="Phobius"/>
    </source>
</evidence>
<keyword evidence="1" id="KW-1133">Transmembrane helix</keyword>
<feature type="transmembrane region" description="Helical" evidence="1">
    <location>
        <begin position="21"/>
        <end position="43"/>
    </location>
</feature>
<reference evidence="2 3" key="1">
    <citation type="submission" date="2019-02" db="EMBL/GenBank/DDBJ databases">
        <title>Deep-cultivation of Planctomycetes and their phenomic and genomic characterization uncovers novel biology.</title>
        <authorList>
            <person name="Wiegand S."/>
            <person name="Jogler M."/>
            <person name="Boedeker C."/>
            <person name="Pinto D."/>
            <person name="Vollmers J."/>
            <person name="Rivas-Marin E."/>
            <person name="Kohn T."/>
            <person name="Peeters S.H."/>
            <person name="Heuer A."/>
            <person name="Rast P."/>
            <person name="Oberbeckmann S."/>
            <person name="Bunk B."/>
            <person name="Jeske O."/>
            <person name="Meyerdierks A."/>
            <person name="Storesund J.E."/>
            <person name="Kallscheuer N."/>
            <person name="Luecker S."/>
            <person name="Lage O.M."/>
            <person name="Pohl T."/>
            <person name="Merkel B.J."/>
            <person name="Hornburger P."/>
            <person name="Mueller R.-W."/>
            <person name="Bruemmer F."/>
            <person name="Labrenz M."/>
            <person name="Spormann A.M."/>
            <person name="Op den Camp H."/>
            <person name="Overmann J."/>
            <person name="Amann R."/>
            <person name="Jetten M.S.M."/>
            <person name="Mascher T."/>
            <person name="Medema M.H."/>
            <person name="Devos D.P."/>
            <person name="Kaster A.-K."/>
            <person name="Ovreas L."/>
            <person name="Rohde M."/>
            <person name="Galperin M.Y."/>
            <person name="Jogler C."/>
        </authorList>
    </citation>
    <scope>NUCLEOTIDE SEQUENCE [LARGE SCALE GENOMIC DNA]</scope>
    <source>
        <strain evidence="2 3">K22_7</strain>
    </source>
</reference>